<reference evidence="1 2" key="1">
    <citation type="submission" date="2018-07" db="EMBL/GenBank/DDBJ databases">
        <title>Complete Genome and Methylome Analysis of Deinococcus wulumuqiensis NEB 479.</title>
        <authorList>
            <person name="Fomenkov A."/>
            <person name="Luyten Y."/>
            <person name="Vincze T."/>
            <person name="Anton B.P."/>
            <person name="Clark T."/>
            <person name="Roberts R.J."/>
            <person name="Morgan R.D."/>
        </authorList>
    </citation>
    <scope>NUCLEOTIDE SEQUENCE [LARGE SCALE GENOMIC DNA]</scope>
    <source>
        <strain evidence="1 2">NEB 479</strain>
        <plasmid evidence="2">Plasmid pdrdi</plasmid>
    </source>
</reference>
<organism evidence="1 2">
    <name type="scientific">Deinococcus wulumuqiensis</name>
    <dbReference type="NCBI Taxonomy" id="980427"/>
    <lineage>
        <taxon>Bacteria</taxon>
        <taxon>Thermotogati</taxon>
        <taxon>Deinococcota</taxon>
        <taxon>Deinococci</taxon>
        <taxon>Deinococcales</taxon>
        <taxon>Deinococcaceae</taxon>
        <taxon>Deinococcus</taxon>
    </lineage>
</organism>
<sequence>MPGTVQAKSTSGVGRAAQRAEVPVTVTPLVEYLGYVASDEEKTAILRVGGRDEIGVAGQDIPGTDIYIRAITPTSLTIETEAVTKTVPLTEKP</sequence>
<dbReference type="Proteomes" id="UP000253744">
    <property type="component" value="Plasmid pDrdI"/>
</dbReference>
<name>A0A345ILW9_9DEIO</name>
<proteinExistence type="predicted"/>
<dbReference type="EMBL" id="CP031163">
    <property type="protein sequence ID" value="AXH00692.1"/>
    <property type="molecule type" value="Genomic_DNA"/>
</dbReference>
<accession>A0A345ILW9</accession>
<gene>
    <name evidence="1" type="ORF">DVJ83_16185</name>
</gene>
<protein>
    <submittedName>
        <fullName evidence="1">Uncharacterized protein</fullName>
    </submittedName>
</protein>
<keyword evidence="1" id="KW-0614">Plasmid</keyword>
<geneLocation type="plasmid" evidence="2">
    <name>pdrdi</name>
</geneLocation>
<evidence type="ECO:0000313" key="1">
    <source>
        <dbReference type="EMBL" id="AXH00692.1"/>
    </source>
</evidence>
<dbReference type="KEGG" id="dwu:DVJ83_16185"/>
<dbReference type="AlphaFoldDB" id="A0A345ILW9"/>
<evidence type="ECO:0000313" key="2">
    <source>
        <dbReference type="Proteomes" id="UP000253744"/>
    </source>
</evidence>